<feature type="non-terminal residue" evidence="2">
    <location>
        <position position="1"/>
    </location>
</feature>
<protein>
    <submittedName>
        <fullName evidence="2">14022_t:CDS:1</fullName>
    </submittedName>
</protein>
<dbReference type="AlphaFoldDB" id="A0A9N9KJN3"/>
<organism evidence="2 3">
    <name type="scientific">Cetraspora pellucida</name>
    <dbReference type="NCBI Taxonomy" id="1433469"/>
    <lineage>
        <taxon>Eukaryota</taxon>
        <taxon>Fungi</taxon>
        <taxon>Fungi incertae sedis</taxon>
        <taxon>Mucoromycota</taxon>
        <taxon>Glomeromycotina</taxon>
        <taxon>Glomeromycetes</taxon>
        <taxon>Diversisporales</taxon>
        <taxon>Gigasporaceae</taxon>
        <taxon>Cetraspora</taxon>
    </lineage>
</organism>
<name>A0A9N9KJN3_9GLOM</name>
<dbReference type="Proteomes" id="UP000789759">
    <property type="component" value="Unassembled WGS sequence"/>
</dbReference>
<gene>
    <name evidence="2" type="ORF">CPELLU_LOCUS21411</name>
</gene>
<keyword evidence="1" id="KW-0472">Membrane</keyword>
<reference evidence="2" key="1">
    <citation type="submission" date="2021-06" db="EMBL/GenBank/DDBJ databases">
        <authorList>
            <person name="Kallberg Y."/>
            <person name="Tangrot J."/>
            <person name="Rosling A."/>
        </authorList>
    </citation>
    <scope>NUCLEOTIDE SEQUENCE</scope>
    <source>
        <strain evidence="2">FL966</strain>
    </source>
</reference>
<dbReference type="EMBL" id="CAJVQA010078955">
    <property type="protein sequence ID" value="CAG8836555.1"/>
    <property type="molecule type" value="Genomic_DNA"/>
</dbReference>
<feature type="transmembrane region" description="Helical" evidence="1">
    <location>
        <begin position="20"/>
        <end position="39"/>
    </location>
</feature>
<feature type="non-terminal residue" evidence="2">
    <location>
        <position position="55"/>
    </location>
</feature>
<comment type="caution">
    <text evidence="2">The sequence shown here is derived from an EMBL/GenBank/DDBJ whole genome shotgun (WGS) entry which is preliminary data.</text>
</comment>
<evidence type="ECO:0000256" key="1">
    <source>
        <dbReference type="SAM" id="Phobius"/>
    </source>
</evidence>
<sequence length="55" mass="6293">TMSFPSSSCKEAIISLRELWRLAISMISALLFLDLIWFLDEKATKVDFPLFNLAV</sequence>
<keyword evidence="3" id="KW-1185">Reference proteome</keyword>
<evidence type="ECO:0000313" key="2">
    <source>
        <dbReference type="EMBL" id="CAG8836555.1"/>
    </source>
</evidence>
<accession>A0A9N9KJN3</accession>
<keyword evidence="1" id="KW-1133">Transmembrane helix</keyword>
<proteinExistence type="predicted"/>
<keyword evidence="1" id="KW-0812">Transmembrane</keyword>
<evidence type="ECO:0000313" key="3">
    <source>
        <dbReference type="Proteomes" id="UP000789759"/>
    </source>
</evidence>